<dbReference type="OrthoDB" id="96314at2759"/>
<dbReference type="PANTHER" id="PTHR43108:SF8">
    <property type="entry name" value="SD21168P"/>
    <property type="match status" value="1"/>
</dbReference>
<evidence type="ECO:0000313" key="9">
    <source>
        <dbReference type="EMBL" id="OAP61898.1"/>
    </source>
</evidence>
<dbReference type="Gene3D" id="3.40.720.10">
    <property type="entry name" value="Alkaline Phosphatase, subunit A"/>
    <property type="match status" value="1"/>
</dbReference>
<feature type="signal peptide" evidence="7">
    <location>
        <begin position="1"/>
        <end position="27"/>
    </location>
</feature>
<dbReference type="InterPro" id="IPR012083">
    <property type="entry name" value="Arylsulfatase"/>
</dbReference>
<dbReference type="GO" id="GO:0005539">
    <property type="term" value="F:glycosaminoglycan binding"/>
    <property type="evidence" value="ECO:0007669"/>
    <property type="project" value="TreeGrafter"/>
</dbReference>
<gene>
    <name evidence="9" type="ORF">AYL99_04101</name>
</gene>
<comment type="caution">
    <text evidence="9">The sequence shown here is derived from an EMBL/GenBank/DDBJ whole genome shotgun (WGS) entry which is preliminary data.</text>
</comment>
<comment type="PTM">
    <text evidence="6">The conversion to 3-oxoalanine (also known as C-formylglycine, FGly), of a serine or cysteine residue in prokaryotes and of a cysteine residue in eukaryotes, is critical for catalytic activity.</text>
</comment>
<dbReference type="PROSITE" id="PS00523">
    <property type="entry name" value="SULFATASE_1"/>
    <property type="match status" value="1"/>
</dbReference>
<organism evidence="9 10">
    <name type="scientific">Fonsecaea erecta</name>
    <dbReference type="NCBI Taxonomy" id="1367422"/>
    <lineage>
        <taxon>Eukaryota</taxon>
        <taxon>Fungi</taxon>
        <taxon>Dikarya</taxon>
        <taxon>Ascomycota</taxon>
        <taxon>Pezizomycotina</taxon>
        <taxon>Eurotiomycetes</taxon>
        <taxon>Chaetothyriomycetidae</taxon>
        <taxon>Chaetothyriales</taxon>
        <taxon>Herpotrichiellaceae</taxon>
        <taxon>Fonsecaea</taxon>
    </lineage>
</organism>
<feature type="domain" description="Sulfatase N-terminal" evidence="8">
    <location>
        <begin position="40"/>
        <end position="385"/>
    </location>
</feature>
<dbReference type="Pfam" id="PF00884">
    <property type="entry name" value="Sulfatase"/>
    <property type="match status" value="1"/>
</dbReference>
<dbReference type="AlphaFoldDB" id="A0A178ZPY9"/>
<dbReference type="RefSeq" id="XP_018695265.1">
    <property type="nucleotide sequence ID" value="XM_018835615.1"/>
</dbReference>
<evidence type="ECO:0000256" key="5">
    <source>
        <dbReference type="PIRNR" id="PIRNR000972"/>
    </source>
</evidence>
<evidence type="ECO:0000256" key="1">
    <source>
        <dbReference type="ARBA" id="ARBA00008779"/>
    </source>
</evidence>
<proteinExistence type="inferred from homology"/>
<evidence type="ECO:0000259" key="8">
    <source>
        <dbReference type="Pfam" id="PF00884"/>
    </source>
</evidence>
<dbReference type="GO" id="GO:0008449">
    <property type="term" value="F:N-acetylglucosamine-6-sulfatase activity"/>
    <property type="evidence" value="ECO:0007669"/>
    <property type="project" value="TreeGrafter"/>
</dbReference>
<evidence type="ECO:0000256" key="2">
    <source>
        <dbReference type="ARBA" id="ARBA00022729"/>
    </source>
</evidence>
<keyword evidence="10" id="KW-1185">Reference proteome</keyword>
<dbReference type="GO" id="GO:0004065">
    <property type="term" value="F:arylsulfatase activity"/>
    <property type="evidence" value="ECO:0007669"/>
    <property type="project" value="UniProtKB-UniRule"/>
</dbReference>
<dbReference type="EMBL" id="LVYI01000003">
    <property type="protein sequence ID" value="OAP61898.1"/>
    <property type="molecule type" value="Genomic_DNA"/>
</dbReference>
<protein>
    <recommendedName>
        <fullName evidence="5">Arylsulfatase</fullName>
        <shortName evidence="5">AS</shortName>
        <ecNumber evidence="5">3.1.6.1</ecNumber>
    </recommendedName>
    <alternativeName>
        <fullName evidence="5">Aryl-sulfate sulphohydrolase</fullName>
    </alternativeName>
</protein>
<evidence type="ECO:0000256" key="6">
    <source>
        <dbReference type="PIRSR" id="PIRSR000972-50"/>
    </source>
</evidence>
<dbReference type="Proteomes" id="UP000078343">
    <property type="component" value="Unassembled WGS sequence"/>
</dbReference>
<dbReference type="FunFam" id="3.40.720.10:FF:000051">
    <property type="entry name" value="Arylsulfatase"/>
    <property type="match status" value="1"/>
</dbReference>
<comment type="catalytic activity">
    <reaction evidence="5">
        <text>an aryl sulfate + H2O = a phenol + sulfate + H(+)</text>
        <dbReference type="Rhea" id="RHEA:17261"/>
        <dbReference type="ChEBI" id="CHEBI:15377"/>
        <dbReference type="ChEBI" id="CHEBI:15378"/>
        <dbReference type="ChEBI" id="CHEBI:16189"/>
        <dbReference type="ChEBI" id="CHEBI:33853"/>
        <dbReference type="ChEBI" id="CHEBI:140317"/>
        <dbReference type="EC" id="3.1.6.1"/>
    </reaction>
</comment>
<feature type="chain" id="PRO_5008098686" description="Arylsulfatase" evidence="7">
    <location>
        <begin position="28"/>
        <end position="614"/>
    </location>
</feature>
<dbReference type="STRING" id="1367422.A0A178ZPY9"/>
<evidence type="ECO:0000256" key="7">
    <source>
        <dbReference type="SAM" id="SignalP"/>
    </source>
</evidence>
<comment type="similarity">
    <text evidence="1 5">Belongs to the sulfatase family.</text>
</comment>
<evidence type="ECO:0000313" key="10">
    <source>
        <dbReference type="Proteomes" id="UP000078343"/>
    </source>
</evidence>
<feature type="modified residue" description="3-oxoalanine (Cys)" evidence="6">
    <location>
        <position position="84"/>
    </location>
</feature>
<dbReference type="InterPro" id="IPR024607">
    <property type="entry name" value="Sulfatase_CS"/>
</dbReference>
<evidence type="ECO:0000256" key="4">
    <source>
        <dbReference type="ARBA" id="ARBA00023180"/>
    </source>
</evidence>
<reference evidence="9 10" key="1">
    <citation type="submission" date="2016-04" db="EMBL/GenBank/DDBJ databases">
        <title>Draft genome of Fonsecaea erecta CBS 125763.</title>
        <authorList>
            <person name="Weiss V.A."/>
            <person name="Vicente V.A."/>
            <person name="Raittz R.T."/>
            <person name="Moreno L.F."/>
            <person name="De Souza E.M."/>
            <person name="Pedrosa F.O."/>
            <person name="Steffens M.B."/>
            <person name="Faoro H."/>
            <person name="Tadra-Sfeir M.Z."/>
            <person name="Najafzadeh M.J."/>
            <person name="Felipe M.S."/>
            <person name="Teixeira M."/>
            <person name="Sun J."/>
            <person name="Xi L."/>
            <person name="Gomes R."/>
            <person name="De Azevedo C.M."/>
            <person name="Salgado C.G."/>
            <person name="Da Silva M.B."/>
            <person name="Nascimento M.F."/>
            <person name="Queiroz-Telles F."/>
            <person name="Attili D.S."/>
            <person name="Gorbushina A."/>
        </authorList>
    </citation>
    <scope>NUCLEOTIDE SEQUENCE [LARGE SCALE GENOMIC DNA]</scope>
    <source>
        <strain evidence="9 10">CBS 125763</strain>
    </source>
</reference>
<name>A0A178ZPY9_9EURO</name>
<dbReference type="SUPFAM" id="SSF53649">
    <property type="entry name" value="Alkaline phosphatase-like"/>
    <property type="match status" value="1"/>
</dbReference>
<dbReference type="PANTHER" id="PTHR43108">
    <property type="entry name" value="N-ACETYLGLUCOSAMINE-6-SULFATASE FAMILY MEMBER"/>
    <property type="match status" value="1"/>
</dbReference>
<dbReference type="CDD" id="cd16147">
    <property type="entry name" value="G6S"/>
    <property type="match status" value="1"/>
</dbReference>
<dbReference type="GeneID" id="30008270"/>
<sequence>MAAGKGLRLTLAWCFVLGLWFLKLTNGFEQRPIGQSAKKPNIIFILTDDQDLHMDSLSYMPFLRQHVSDHGTSFRRHYCTVALCCPSRVSMWTGKAAHNTNVTDLHPPWGGYPKFVSQGFNDAYLPIWLQEAGYDTYYVGKLFNAQSTSNYDKPHAAGWTGSDFLLDPYTYEYYNATFQRNKDHPVSYQGEYSTDVIAKKAFGFLSDALRADRPFFLTIAPTAPHSNVHFNKDTAEQSMARPAQRHSYLFPDARVPRTPNFNPDVSSGASWILTLARQNQSNLDYNDEWYRNRLRALQAVDEMIDGVVRRLKQASMLENTYILFSTDNGYSIGQHRRQPGKQCAFEEDINIPLIVRGPGVPKGHRTEIVTSHIDLAPTFLNLAGVGGNELAKYELDGSTIPLHSLALVHSEQPWPQEHVNVEMWGIIMSEGRYGYILYPNHTYKALRVIGDGYDLLYTIWCSNEHELYDMNQDPWQMDNIYGAETRPFNIPIPAERLGDCSSYTSPLRSTEPIPLRVNVTTTVSHLTSRLDALLLVLKTCKMDDCRFPWSALHPAGGVHSLRDALDSRFDDFYRTRPKVQYERCERGYFPASEGAMWNGGMSFRAMQHEVWTGP</sequence>
<keyword evidence="4" id="KW-0325">Glycoprotein</keyword>
<dbReference type="InterPro" id="IPR017850">
    <property type="entry name" value="Alkaline_phosphatase_core_sf"/>
</dbReference>
<keyword evidence="3 5" id="KW-0378">Hydrolase</keyword>
<keyword evidence="2 7" id="KW-0732">Signal</keyword>
<dbReference type="PIRSF" id="PIRSF000972">
    <property type="entry name" value="Arylsulf_plant"/>
    <property type="match status" value="1"/>
</dbReference>
<evidence type="ECO:0000256" key="3">
    <source>
        <dbReference type="ARBA" id="ARBA00022801"/>
    </source>
</evidence>
<dbReference type="GO" id="GO:0018958">
    <property type="term" value="P:phenol-containing compound metabolic process"/>
    <property type="evidence" value="ECO:0007669"/>
    <property type="project" value="InterPro"/>
</dbReference>
<accession>A0A178ZPY9</accession>
<dbReference type="InterPro" id="IPR000917">
    <property type="entry name" value="Sulfatase_N"/>
</dbReference>
<dbReference type="EC" id="3.1.6.1" evidence="5"/>